<dbReference type="InterPro" id="IPR007844">
    <property type="entry name" value="AsmA"/>
</dbReference>
<evidence type="ECO:0000313" key="3">
    <source>
        <dbReference type="EMBL" id="RNL84472.1"/>
    </source>
</evidence>
<dbReference type="EMBL" id="RJTM01000096">
    <property type="protein sequence ID" value="RNL84472.1"/>
    <property type="molecule type" value="Genomic_DNA"/>
</dbReference>
<dbReference type="InterPro" id="IPR052894">
    <property type="entry name" value="AsmA-related"/>
</dbReference>
<dbReference type="GO" id="GO:0090313">
    <property type="term" value="P:regulation of protein targeting to membrane"/>
    <property type="evidence" value="ECO:0007669"/>
    <property type="project" value="TreeGrafter"/>
</dbReference>
<evidence type="ECO:0000256" key="1">
    <source>
        <dbReference type="SAM" id="Phobius"/>
    </source>
</evidence>
<keyword evidence="4" id="KW-1185">Reference proteome</keyword>
<dbReference type="AlphaFoldDB" id="A0A3N0E9F0"/>
<keyword evidence="1" id="KW-1133">Transmembrane helix</keyword>
<dbReference type="PANTHER" id="PTHR30441:SF8">
    <property type="entry name" value="DUF748 DOMAIN-CONTAINING PROTEIN"/>
    <property type="match status" value="1"/>
</dbReference>
<name>A0A3N0E9F0_SINP1</name>
<evidence type="ECO:0000259" key="2">
    <source>
        <dbReference type="Pfam" id="PF05170"/>
    </source>
</evidence>
<accession>A0A3N0E9F0</accession>
<feature type="transmembrane region" description="Helical" evidence="1">
    <location>
        <begin position="28"/>
        <end position="51"/>
    </location>
</feature>
<gene>
    <name evidence="3" type="ORF">ED312_13660</name>
</gene>
<dbReference type="Proteomes" id="UP000267469">
    <property type="component" value="Unassembled WGS sequence"/>
</dbReference>
<reference evidence="3 4" key="1">
    <citation type="submission" date="2018-10" db="EMBL/GenBank/DDBJ databases">
        <title>Sinomicrobium pectinilyticum sp. nov., a pectinase-producing bacterium isolated from alkaline and saline soil, and emended description of the genus Sinomicrobium.</title>
        <authorList>
            <person name="Cheng B."/>
            <person name="Li C."/>
            <person name="Lai Q."/>
            <person name="Du M."/>
            <person name="Shao Z."/>
            <person name="Xu P."/>
            <person name="Yang C."/>
        </authorList>
    </citation>
    <scope>NUCLEOTIDE SEQUENCE [LARGE SCALE GENOMIC DNA]</scope>
    <source>
        <strain evidence="3 4">5DNS001</strain>
    </source>
</reference>
<dbReference type="GO" id="GO:0005886">
    <property type="term" value="C:plasma membrane"/>
    <property type="evidence" value="ECO:0007669"/>
    <property type="project" value="TreeGrafter"/>
</dbReference>
<proteinExistence type="predicted"/>
<keyword evidence="1" id="KW-0812">Transmembrane</keyword>
<sequence>MIFFPYDIFVIWKQYPLQMKISKTFKRAGIVLLTFFAVMSVIIAIALNFIFTPEKITPEVVQIINENIRGKVDCERIELTFFPSFPRFGIRLKNGAVLPPTHSGSGDTLAAFNDAQVILNMYKLLAKNELHINNIRLNRPDIHAMVDSLGNPNWDVLGLVTDTIPADTTESGFSFKKIVLKNLEIQHGNLLYEDGLSKNNYQVHDFNFRVKAVKGDKGLFLNTHNKSDNISMYKDGGKPYQIKNITIISTLFYDRSDRTIHIKESDFSLNDIHFSTKGQIQLYPEQQELSADLETRLVTNSFKNIVELIPPHILHNEKIDTEGKVDLRLTVNGLYGKDHQPRIDASLHIDHASLAYSDFRGKIEDISVRATSVLFPDGAAPSSVTIDHLRVNGTGVHIDASGNIEHLFENAVFDIALKSNIDFTEFHANFPVDENIKAKGNIEADLKTNFKLNDLTGNHYENINLVGNLQFDDVDIDSPKDSLWFRTRQLQTSFFRQKNERSNMAGNVDIRDARLVYKNDLDFTAEEITADLKVDQQGEKKVKLDMTMGLKTLRFTSKSDSLRGIVKKANGEARLFPEEEGKAAYITSRFTIDSAALRQKKDFVAIKQGNYVMRLDKKAPKKWAPKGHVNFHRLIAYSPKMGVPLKMPASRISFENDNITLDHAKFHFGNSDATLTGNIQHLKGFKSGDPVTATLEVDADFIDANQLMQVFSSPPDEVVDVDNMEKIDQEVATDALKGEKHTFKIPDNLRFTLNTNINRLKFGDMDMRNIYGRARIKEGTMKLEDFHLNTLAAQLQADISYSAKTNKEADLDFRLYLSNIEMDQIHRVFPVLDSLFPMTRSFEGKADFRLKGNAKLSEDMDIKIPTLKGIAALKAHDIIVLDGPTFSDLAKTFMFKNKEKNPIKELNMEMTFEESHLEILPALLEIDRYQLAVGGIQNLDMSYDYHISVLKSPVPFKTGVDVKGNFDDYDISLLNKAKYKYYFTDKERLLKKADSLVINRKSDILHQLEFN</sequence>
<dbReference type="Pfam" id="PF05170">
    <property type="entry name" value="AsmA"/>
    <property type="match status" value="1"/>
</dbReference>
<organism evidence="3 4">
    <name type="scientific">Sinomicrobium pectinilyticum</name>
    <dbReference type="NCBI Taxonomy" id="1084421"/>
    <lineage>
        <taxon>Bacteria</taxon>
        <taxon>Pseudomonadati</taxon>
        <taxon>Bacteroidota</taxon>
        <taxon>Flavobacteriia</taxon>
        <taxon>Flavobacteriales</taxon>
        <taxon>Flavobacteriaceae</taxon>
        <taxon>Sinomicrobium</taxon>
    </lineage>
</organism>
<protein>
    <submittedName>
        <fullName evidence="3">AsmA family protein</fullName>
    </submittedName>
</protein>
<keyword evidence="1" id="KW-0472">Membrane</keyword>
<feature type="domain" description="AsmA" evidence="2">
    <location>
        <begin position="27"/>
        <end position="217"/>
    </location>
</feature>
<comment type="caution">
    <text evidence="3">The sequence shown here is derived from an EMBL/GenBank/DDBJ whole genome shotgun (WGS) entry which is preliminary data.</text>
</comment>
<dbReference type="PANTHER" id="PTHR30441">
    <property type="entry name" value="DUF748 DOMAIN-CONTAINING PROTEIN"/>
    <property type="match status" value="1"/>
</dbReference>
<evidence type="ECO:0000313" key="4">
    <source>
        <dbReference type="Proteomes" id="UP000267469"/>
    </source>
</evidence>